<reference evidence="3" key="1">
    <citation type="journal article" date="2014" name="Int. J. Syst. Evol. Microbiol.">
        <title>Complete genome sequence of Corynebacterium casei LMG S-19264T (=DSM 44701T), isolated from a smear-ripened cheese.</title>
        <authorList>
            <consortium name="US DOE Joint Genome Institute (JGI-PGF)"/>
            <person name="Walter F."/>
            <person name="Albersmeier A."/>
            <person name="Kalinowski J."/>
            <person name="Ruckert C."/>
        </authorList>
    </citation>
    <scope>NUCLEOTIDE SEQUENCE</scope>
    <source>
        <strain evidence="3">JCM 4633</strain>
    </source>
</reference>
<dbReference type="GO" id="GO:0006313">
    <property type="term" value="P:DNA transposition"/>
    <property type="evidence" value="ECO:0007669"/>
    <property type="project" value="InterPro"/>
</dbReference>
<dbReference type="Pfam" id="PF01526">
    <property type="entry name" value="DDE_Tnp_Tn3"/>
    <property type="match status" value="1"/>
</dbReference>
<protein>
    <recommendedName>
        <fullName evidence="2">Tn3 transposase DDE domain-containing protein</fullName>
    </recommendedName>
</protein>
<feature type="domain" description="Tn3 transposase DDE" evidence="2">
    <location>
        <begin position="13"/>
        <end position="100"/>
    </location>
</feature>
<evidence type="ECO:0000259" key="2">
    <source>
        <dbReference type="Pfam" id="PF01526"/>
    </source>
</evidence>
<feature type="region of interest" description="Disordered" evidence="1">
    <location>
        <begin position="96"/>
        <end position="133"/>
    </location>
</feature>
<dbReference type="InterPro" id="IPR002513">
    <property type="entry name" value="Tn3_Tnp_DDE_dom"/>
</dbReference>
<feature type="compositionally biased region" description="Basic and acidic residues" evidence="1">
    <location>
        <begin position="123"/>
        <end position="133"/>
    </location>
</feature>
<gene>
    <name evidence="3" type="ORF">GCM10010507_19870</name>
</gene>
<dbReference type="EMBL" id="BMVB01000005">
    <property type="protein sequence ID" value="GHC44803.1"/>
    <property type="molecule type" value="Genomic_DNA"/>
</dbReference>
<dbReference type="GO" id="GO:0004803">
    <property type="term" value="F:transposase activity"/>
    <property type="evidence" value="ECO:0007669"/>
    <property type="project" value="InterPro"/>
</dbReference>
<accession>A0A918TGY8</accession>
<feature type="region of interest" description="Disordered" evidence="1">
    <location>
        <begin position="1"/>
        <end position="21"/>
    </location>
</feature>
<sequence>MADRATAATEPGHAHAKQDMSRAWGNGTTAAAVGIHMDTYLDNLLAEASVRYGAVGGIAYHYVSDLYIALFTHFVPCGVWEAVYIIEGLLKNASDARPDLRSSEGAAPAEPTLDQTDRTAPCRTERPIIEPVT</sequence>
<reference evidence="3" key="2">
    <citation type="submission" date="2020-09" db="EMBL/GenBank/DDBJ databases">
        <authorList>
            <person name="Sun Q."/>
            <person name="Ohkuma M."/>
        </authorList>
    </citation>
    <scope>NUCLEOTIDE SEQUENCE</scope>
    <source>
        <strain evidence="3">JCM 4633</strain>
    </source>
</reference>
<evidence type="ECO:0000313" key="4">
    <source>
        <dbReference type="Proteomes" id="UP000646244"/>
    </source>
</evidence>
<proteinExistence type="predicted"/>
<organism evidence="3 4">
    <name type="scientific">Streptomyces cinnamoneus</name>
    <name type="common">Streptoverticillium cinnamoneum</name>
    <dbReference type="NCBI Taxonomy" id="53446"/>
    <lineage>
        <taxon>Bacteria</taxon>
        <taxon>Bacillati</taxon>
        <taxon>Actinomycetota</taxon>
        <taxon>Actinomycetes</taxon>
        <taxon>Kitasatosporales</taxon>
        <taxon>Streptomycetaceae</taxon>
        <taxon>Streptomyces</taxon>
        <taxon>Streptomyces cinnamoneus group</taxon>
    </lineage>
</organism>
<evidence type="ECO:0000313" key="3">
    <source>
        <dbReference type="EMBL" id="GHC44803.1"/>
    </source>
</evidence>
<dbReference type="Proteomes" id="UP000646244">
    <property type="component" value="Unassembled WGS sequence"/>
</dbReference>
<comment type="caution">
    <text evidence="3">The sequence shown here is derived from an EMBL/GenBank/DDBJ whole genome shotgun (WGS) entry which is preliminary data.</text>
</comment>
<evidence type="ECO:0000256" key="1">
    <source>
        <dbReference type="SAM" id="MobiDB-lite"/>
    </source>
</evidence>
<name>A0A918TGY8_STRCJ</name>
<dbReference type="AlphaFoldDB" id="A0A918TGY8"/>